<dbReference type="SMART" id="SM00346">
    <property type="entry name" value="HTH_ICLR"/>
    <property type="match status" value="1"/>
</dbReference>
<keyword evidence="1" id="KW-0805">Transcription regulation</keyword>
<keyword evidence="7" id="KW-1185">Reference proteome</keyword>
<dbReference type="Pfam" id="PF01614">
    <property type="entry name" value="IclR_C"/>
    <property type="match status" value="1"/>
</dbReference>
<dbReference type="OrthoDB" id="9807558at2"/>
<keyword evidence="2" id="KW-0238">DNA-binding</keyword>
<dbReference type="Gene3D" id="1.10.10.10">
    <property type="entry name" value="Winged helix-like DNA-binding domain superfamily/Winged helix DNA-binding domain"/>
    <property type="match status" value="1"/>
</dbReference>
<reference evidence="6 7" key="1">
    <citation type="submission" date="2018-02" db="EMBL/GenBank/DDBJ databases">
        <title>Solimicrobium silvestre gen. nov., sp. nov., isolated from alpine forest soil.</title>
        <authorList>
            <person name="Margesin R."/>
            <person name="Albuquerque L."/>
            <person name="Zhang D.-C."/>
            <person name="Froufe H.J.C."/>
            <person name="Severino R."/>
            <person name="Roxo I."/>
            <person name="Egas C."/>
            <person name="Da Costa M.S."/>
        </authorList>
    </citation>
    <scope>NUCLEOTIDE SEQUENCE [LARGE SCALE GENOMIC DNA]</scope>
    <source>
        <strain evidence="6 7">S20-91</strain>
    </source>
</reference>
<name>A0A2S9GZS4_9BURK</name>
<dbReference type="InterPro" id="IPR050707">
    <property type="entry name" value="HTH_MetabolicPath_Reg"/>
</dbReference>
<dbReference type="Gene3D" id="3.30.450.40">
    <property type="match status" value="1"/>
</dbReference>
<organism evidence="6 7">
    <name type="scientific">Solimicrobium silvestre</name>
    <dbReference type="NCBI Taxonomy" id="2099400"/>
    <lineage>
        <taxon>Bacteria</taxon>
        <taxon>Pseudomonadati</taxon>
        <taxon>Pseudomonadota</taxon>
        <taxon>Betaproteobacteria</taxon>
        <taxon>Burkholderiales</taxon>
        <taxon>Oxalobacteraceae</taxon>
        <taxon>Solimicrobium</taxon>
    </lineage>
</organism>
<evidence type="ECO:0000313" key="7">
    <source>
        <dbReference type="Proteomes" id="UP000237839"/>
    </source>
</evidence>
<dbReference type="Proteomes" id="UP000237839">
    <property type="component" value="Unassembled WGS sequence"/>
</dbReference>
<dbReference type="Pfam" id="PF09339">
    <property type="entry name" value="HTH_IclR"/>
    <property type="match status" value="1"/>
</dbReference>
<dbReference type="InterPro" id="IPR036390">
    <property type="entry name" value="WH_DNA-bd_sf"/>
</dbReference>
<dbReference type="InterPro" id="IPR011991">
    <property type="entry name" value="ArsR-like_HTH"/>
</dbReference>
<dbReference type="SUPFAM" id="SSF55781">
    <property type="entry name" value="GAF domain-like"/>
    <property type="match status" value="1"/>
</dbReference>
<feature type="domain" description="IclR-ED" evidence="5">
    <location>
        <begin position="74"/>
        <end position="248"/>
    </location>
</feature>
<dbReference type="PROSITE" id="PS51077">
    <property type="entry name" value="HTH_ICLR"/>
    <property type="match status" value="1"/>
</dbReference>
<dbReference type="GO" id="GO:0045892">
    <property type="term" value="P:negative regulation of DNA-templated transcription"/>
    <property type="evidence" value="ECO:0007669"/>
    <property type="project" value="TreeGrafter"/>
</dbReference>
<sequence>MPNSPSSSSVIPTGERALQVLALVARHGSSLTARELATQAKLPLSSLYRHLASLKKWGLVQEHGQSGLYQPGPLSLQLAWGFDHHSYLMQVAHAEMVSLVEKSGESVGLLVYLNGQIICLDMLESQQALRCSFSKGRANSVVHGASAKALLAHLPGALLAAILAEHPTEAQYLPAQLEQCRQQGYVVSVGEVDADVWGVSAPIFSSKKRVECTISLMAPNARAQLREPELIELTLAAAARIGRQLSDF</sequence>
<dbReference type="InterPro" id="IPR005471">
    <property type="entry name" value="Tscrpt_reg_IclR_N"/>
</dbReference>
<dbReference type="CDD" id="cd00090">
    <property type="entry name" value="HTH_ARSR"/>
    <property type="match status" value="1"/>
</dbReference>
<protein>
    <submittedName>
        <fullName evidence="6">Transcriptional regulator</fullName>
    </submittedName>
</protein>
<dbReference type="EMBL" id="PUGF01000008">
    <property type="protein sequence ID" value="PRC93203.1"/>
    <property type="molecule type" value="Genomic_DNA"/>
</dbReference>
<gene>
    <name evidence="6" type="ORF">S2091_1941</name>
</gene>
<evidence type="ECO:0000256" key="3">
    <source>
        <dbReference type="ARBA" id="ARBA00023163"/>
    </source>
</evidence>
<dbReference type="PROSITE" id="PS51078">
    <property type="entry name" value="ICLR_ED"/>
    <property type="match status" value="1"/>
</dbReference>
<evidence type="ECO:0000313" key="6">
    <source>
        <dbReference type="EMBL" id="PRC93203.1"/>
    </source>
</evidence>
<keyword evidence="3" id="KW-0804">Transcription</keyword>
<evidence type="ECO:0000259" key="4">
    <source>
        <dbReference type="PROSITE" id="PS51077"/>
    </source>
</evidence>
<dbReference type="GO" id="GO:0003700">
    <property type="term" value="F:DNA-binding transcription factor activity"/>
    <property type="evidence" value="ECO:0007669"/>
    <property type="project" value="TreeGrafter"/>
</dbReference>
<proteinExistence type="predicted"/>
<feature type="domain" description="HTH iclR-type" evidence="4">
    <location>
        <begin position="11"/>
        <end position="73"/>
    </location>
</feature>
<evidence type="ECO:0000256" key="2">
    <source>
        <dbReference type="ARBA" id="ARBA00023125"/>
    </source>
</evidence>
<dbReference type="SUPFAM" id="SSF46785">
    <property type="entry name" value="Winged helix' DNA-binding domain"/>
    <property type="match status" value="1"/>
</dbReference>
<evidence type="ECO:0000256" key="1">
    <source>
        <dbReference type="ARBA" id="ARBA00023015"/>
    </source>
</evidence>
<dbReference type="GO" id="GO:0003677">
    <property type="term" value="F:DNA binding"/>
    <property type="evidence" value="ECO:0007669"/>
    <property type="project" value="UniProtKB-KW"/>
</dbReference>
<dbReference type="InterPro" id="IPR014757">
    <property type="entry name" value="Tscrpt_reg_IclR_C"/>
</dbReference>
<dbReference type="PANTHER" id="PTHR30136">
    <property type="entry name" value="HELIX-TURN-HELIX TRANSCRIPTIONAL REGULATOR, ICLR FAMILY"/>
    <property type="match status" value="1"/>
</dbReference>
<comment type="caution">
    <text evidence="6">The sequence shown here is derived from an EMBL/GenBank/DDBJ whole genome shotgun (WGS) entry which is preliminary data.</text>
</comment>
<dbReference type="InterPro" id="IPR029016">
    <property type="entry name" value="GAF-like_dom_sf"/>
</dbReference>
<accession>A0A2S9GZS4</accession>
<evidence type="ECO:0000259" key="5">
    <source>
        <dbReference type="PROSITE" id="PS51078"/>
    </source>
</evidence>
<dbReference type="PANTHER" id="PTHR30136:SF24">
    <property type="entry name" value="HTH-TYPE TRANSCRIPTIONAL REPRESSOR ALLR"/>
    <property type="match status" value="1"/>
</dbReference>
<dbReference type="AlphaFoldDB" id="A0A2S9GZS4"/>
<dbReference type="InterPro" id="IPR036388">
    <property type="entry name" value="WH-like_DNA-bd_sf"/>
</dbReference>
<dbReference type="RefSeq" id="WP_105531605.1">
    <property type="nucleotide sequence ID" value="NZ_PUGF01000008.1"/>
</dbReference>